<reference evidence="1 2" key="1">
    <citation type="submission" date="2021-01" db="EMBL/GenBank/DDBJ databases">
        <title>Whole genome shotgun sequence of Plantactinospora endophytica NBRC 110450.</title>
        <authorList>
            <person name="Komaki H."/>
            <person name="Tamura T."/>
        </authorList>
    </citation>
    <scope>NUCLEOTIDE SEQUENCE [LARGE SCALE GENOMIC DNA]</scope>
    <source>
        <strain evidence="1 2">NBRC 110450</strain>
    </source>
</reference>
<dbReference type="Proteomes" id="UP000646749">
    <property type="component" value="Unassembled WGS sequence"/>
</dbReference>
<dbReference type="InterPro" id="IPR011990">
    <property type="entry name" value="TPR-like_helical_dom_sf"/>
</dbReference>
<gene>
    <name evidence="1" type="ORF">Pen02_79740</name>
</gene>
<comment type="caution">
    <text evidence="1">The sequence shown here is derived from an EMBL/GenBank/DDBJ whole genome shotgun (WGS) entry which is preliminary data.</text>
</comment>
<keyword evidence="2" id="KW-1185">Reference proteome</keyword>
<protein>
    <submittedName>
        <fullName evidence="1">Uncharacterized protein</fullName>
    </submittedName>
</protein>
<evidence type="ECO:0000313" key="2">
    <source>
        <dbReference type="Proteomes" id="UP000646749"/>
    </source>
</evidence>
<accession>A0ABQ4EE85</accession>
<dbReference type="EMBL" id="BONW01000050">
    <property type="protein sequence ID" value="GIG93038.1"/>
    <property type="molecule type" value="Genomic_DNA"/>
</dbReference>
<proteinExistence type="predicted"/>
<dbReference type="RefSeq" id="WP_203871346.1">
    <property type="nucleotide sequence ID" value="NZ_BONW01000050.1"/>
</dbReference>
<organism evidence="1 2">
    <name type="scientific">Plantactinospora endophytica</name>
    <dbReference type="NCBI Taxonomy" id="673535"/>
    <lineage>
        <taxon>Bacteria</taxon>
        <taxon>Bacillati</taxon>
        <taxon>Actinomycetota</taxon>
        <taxon>Actinomycetes</taxon>
        <taxon>Micromonosporales</taxon>
        <taxon>Micromonosporaceae</taxon>
        <taxon>Plantactinospora</taxon>
    </lineage>
</organism>
<evidence type="ECO:0000313" key="1">
    <source>
        <dbReference type="EMBL" id="GIG93038.1"/>
    </source>
</evidence>
<name>A0ABQ4EE85_9ACTN</name>
<dbReference type="Gene3D" id="1.25.40.10">
    <property type="entry name" value="Tetratricopeptide repeat domain"/>
    <property type="match status" value="1"/>
</dbReference>
<sequence length="73" mass="7828">MLGRAVDRARRARYPMGEAEALIGLARAWRPLGAVDKALGCAQEAIAIADALGLTRVRAQADAEHAAAYRRRA</sequence>